<dbReference type="InterPro" id="IPR001810">
    <property type="entry name" value="F-box_dom"/>
</dbReference>
<protein>
    <recommendedName>
        <fullName evidence="5">F-box domain-containing protein</fullName>
    </recommendedName>
</protein>
<dbReference type="SMART" id="SM00256">
    <property type="entry name" value="FBOX"/>
    <property type="match status" value="1"/>
</dbReference>
<dbReference type="GO" id="GO:0010992">
    <property type="term" value="P:ubiquitin recycling"/>
    <property type="evidence" value="ECO:0007669"/>
    <property type="project" value="TreeGrafter"/>
</dbReference>
<evidence type="ECO:0000259" key="5">
    <source>
        <dbReference type="PROSITE" id="PS50181"/>
    </source>
</evidence>
<accession>A0A642V331</accession>
<dbReference type="Proteomes" id="UP000761534">
    <property type="component" value="Unassembled WGS sequence"/>
</dbReference>
<feature type="repeat" description="WD" evidence="3">
    <location>
        <begin position="277"/>
        <end position="316"/>
    </location>
</feature>
<feature type="region of interest" description="Disordered" evidence="4">
    <location>
        <begin position="1"/>
        <end position="27"/>
    </location>
</feature>
<dbReference type="SUPFAM" id="SSF81383">
    <property type="entry name" value="F-box domain"/>
    <property type="match status" value="1"/>
</dbReference>
<evidence type="ECO:0000256" key="4">
    <source>
        <dbReference type="SAM" id="MobiDB-lite"/>
    </source>
</evidence>
<dbReference type="InterPro" id="IPR019775">
    <property type="entry name" value="WD40_repeat_CS"/>
</dbReference>
<dbReference type="AlphaFoldDB" id="A0A642V331"/>
<dbReference type="InterPro" id="IPR015943">
    <property type="entry name" value="WD40/YVTN_repeat-like_dom_sf"/>
</dbReference>
<dbReference type="InterPro" id="IPR001680">
    <property type="entry name" value="WD40_rpt"/>
</dbReference>
<dbReference type="Pfam" id="PF12937">
    <property type="entry name" value="F-box-like"/>
    <property type="match status" value="1"/>
</dbReference>
<dbReference type="InterPro" id="IPR036047">
    <property type="entry name" value="F-box-like_dom_sf"/>
</dbReference>
<name>A0A642V331_9ASCO</name>
<dbReference type="PROSITE" id="PS50181">
    <property type="entry name" value="FBOX"/>
    <property type="match status" value="1"/>
</dbReference>
<evidence type="ECO:0000256" key="1">
    <source>
        <dbReference type="ARBA" id="ARBA00022574"/>
    </source>
</evidence>
<dbReference type="PANTHER" id="PTHR19849">
    <property type="entry name" value="PHOSPHOLIPASE A-2-ACTIVATING PROTEIN"/>
    <property type="match status" value="1"/>
</dbReference>
<keyword evidence="2" id="KW-0677">Repeat</keyword>
<dbReference type="PROSITE" id="PS50082">
    <property type="entry name" value="WD_REPEATS_2"/>
    <property type="match status" value="6"/>
</dbReference>
<dbReference type="SUPFAM" id="SSF50978">
    <property type="entry name" value="WD40 repeat-like"/>
    <property type="match status" value="1"/>
</dbReference>
<evidence type="ECO:0000256" key="3">
    <source>
        <dbReference type="PROSITE-ProRule" id="PRU00221"/>
    </source>
</evidence>
<evidence type="ECO:0000313" key="7">
    <source>
        <dbReference type="Proteomes" id="UP000761534"/>
    </source>
</evidence>
<organism evidence="6 7">
    <name type="scientific">Trichomonascus ciferrii</name>
    <dbReference type="NCBI Taxonomy" id="44093"/>
    <lineage>
        <taxon>Eukaryota</taxon>
        <taxon>Fungi</taxon>
        <taxon>Dikarya</taxon>
        <taxon>Ascomycota</taxon>
        <taxon>Saccharomycotina</taxon>
        <taxon>Dipodascomycetes</taxon>
        <taxon>Dipodascales</taxon>
        <taxon>Trichomonascaceae</taxon>
        <taxon>Trichomonascus</taxon>
        <taxon>Trichomonascus ciferrii complex</taxon>
    </lineage>
</organism>
<dbReference type="Gene3D" id="1.20.1280.50">
    <property type="match status" value="1"/>
</dbReference>
<dbReference type="OrthoDB" id="190105at2759"/>
<dbReference type="PANTHER" id="PTHR19849:SF1">
    <property type="entry name" value="F-BOX_WD REPEAT-CONTAINING PROTEIN 7"/>
    <property type="match status" value="1"/>
</dbReference>
<evidence type="ECO:0000256" key="2">
    <source>
        <dbReference type="ARBA" id="ARBA00022737"/>
    </source>
</evidence>
<dbReference type="PROSITE" id="PS00678">
    <property type="entry name" value="WD_REPEATS_1"/>
    <property type="match status" value="4"/>
</dbReference>
<dbReference type="VEuPathDB" id="FungiDB:TRICI_003695"/>
<comment type="caution">
    <text evidence="6">The sequence shown here is derived from an EMBL/GenBank/DDBJ whole genome shotgun (WGS) entry which is preliminary data.</text>
</comment>
<gene>
    <name evidence="6" type="ORF">TRICI_003695</name>
</gene>
<evidence type="ECO:0000313" key="6">
    <source>
        <dbReference type="EMBL" id="KAA8911819.1"/>
    </source>
</evidence>
<dbReference type="GO" id="GO:0043130">
    <property type="term" value="F:ubiquitin binding"/>
    <property type="evidence" value="ECO:0007669"/>
    <property type="project" value="TreeGrafter"/>
</dbReference>
<dbReference type="EMBL" id="SWFS01000270">
    <property type="protein sequence ID" value="KAA8911819.1"/>
    <property type="molecule type" value="Genomic_DNA"/>
</dbReference>
<reference evidence="6" key="1">
    <citation type="journal article" date="2019" name="G3 (Bethesda)">
        <title>Genome Assemblies of Two Rare Opportunistic Yeast Pathogens: Diutina rugosa (syn. Candida rugosa) and Trichomonascus ciferrii (syn. Candida ciferrii).</title>
        <authorList>
            <person name="Mixao V."/>
            <person name="Saus E."/>
            <person name="Hansen A.P."/>
            <person name="Lass-Florl C."/>
            <person name="Gabaldon T."/>
        </authorList>
    </citation>
    <scope>NUCLEOTIDE SEQUENCE</scope>
    <source>
        <strain evidence="6">CBS 4856</strain>
    </source>
</reference>
<proteinExistence type="predicted"/>
<dbReference type="CDD" id="cd00200">
    <property type="entry name" value="WD40"/>
    <property type="match status" value="1"/>
</dbReference>
<dbReference type="GO" id="GO:0005634">
    <property type="term" value="C:nucleus"/>
    <property type="evidence" value="ECO:0007669"/>
    <property type="project" value="TreeGrafter"/>
</dbReference>
<dbReference type="InterPro" id="IPR020472">
    <property type="entry name" value="WD40_PAC1"/>
</dbReference>
<dbReference type="Pfam" id="PF00400">
    <property type="entry name" value="WD40"/>
    <property type="match status" value="6"/>
</dbReference>
<feature type="repeat" description="WD" evidence="3">
    <location>
        <begin position="404"/>
        <end position="443"/>
    </location>
</feature>
<keyword evidence="7" id="KW-1185">Reference proteome</keyword>
<dbReference type="GO" id="GO:0005737">
    <property type="term" value="C:cytoplasm"/>
    <property type="evidence" value="ECO:0007669"/>
    <property type="project" value="TreeGrafter"/>
</dbReference>
<dbReference type="GO" id="GO:0043161">
    <property type="term" value="P:proteasome-mediated ubiquitin-dependent protein catabolic process"/>
    <property type="evidence" value="ECO:0007669"/>
    <property type="project" value="TreeGrafter"/>
</dbReference>
<dbReference type="SMART" id="SM00320">
    <property type="entry name" value="WD40"/>
    <property type="match status" value="6"/>
</dbReference>
<sequence>MTDQAGDGASASSPPTPAPSPTPTFYSTHSRLQQSLLKDGSPKREAFGGVLPLTGAALYESMHESYRALSGAERASYIKYLLAHCGRDVLAEIQAFVDPLLKRDPFAVLPNELSLRILSYIDDPTTLARASQVSRLWYLILSDDLTWKELCKSHHFRRLSAAMNIHHSSRLRSRLSSVVAGGPEGGVVDPGDLAEVVYDPEATRQPVPRSYRSHFKQQYLLNAAWRAGGRLAARYAIASPTGGVVTCLAMAGKYIVIALDNSKIFVFREDGKMLRSLFGHVMGVWALTLRGDTLVSGGCDRDVRVWSLKSGACTQILRGHSSTVRCLQMADSAVDGVAEVAVSGSRDHTLKVWDLARGVCLRTLQGHTSSVRCVEVVGDICVSGSYDFTARVWRVSTGECLHTLAGHFSQIYCLAFDGKRVATGSLDASVRIWDVESGQCVAVLQGHTSLVGQIQLRGDTLVTGGSDGAVRVWDLTTFECVQRLAAHDNSVTTLQFDDSRIVSGGSDGRVRVWDLATGGHVRDLSAQFDAVWRVAFRDDKIVILASKSNRVYMELTSFMPPRDEIEDADNHSPLFGPDYTAGKNPATSSPEEAVDPKEDPEQMDLS</sequence>
<feature type="repeat" description="WD" evidence="3">
    <location>
        <begin position="317"/>
        <end position="363"/>
    </location>
</feature>
<feature type="repeat" description="WD" evidence="3">
    <location>
        <begin position="484"/>
        <end position="523"/>
    </location>
</feature>
<feature type="domain" description="F-box" evidence="5">
    <location>
        <begin position="103"/>
        <end position="150"/>
    </location>
</feature>
<dbReference type="InterPro" id="IPR036322">
    <property type="entry name" value="WD40_repeat_dom_sf"/>
</dbReference>
<dbReference type="PRINTS" id="PR00320">
    <property type="entry name" value="GPROTEINBRPT"/>
</dbReference>
<feature type="region of interest" description="Disordered" evidence="4">
    <location>
        <begin position="563"/>
        <end position="606"/>
    </location>
</feature>
<keyword evidence="1 3" id="KW-0853">WD repeat</keyword>
<feature type="repeat" description="WD" evidence="3">
    <location>
        <begin position="364"/>
        <end position="403"/>
    </location>
</feature>
<dbReference type="PROSITE" id="PS50294">
    <property type="entry name" value="WD_REPEATS_REGION"/>
    <property type="match status" value="4"/>
</dbReference>
<feature type="repeat" description="WD" evidence="3">
    <location>
        <begin position="444"/>
        <end position="483"/>
    </location>
</feature>
<dbReference type="Gene3D" id="2.130.10.10">
    <property type="entry name" value="YVTN repeat-like/Quinoprotein amine dehydrogenase"/>
    <property type="match status" value="2"/>
</dbReference>